<dbReference type="Proteomes" id="UP000799444">
    <property type="component" value="Unassembled WGS sequence"/>
</dbReference>
<accession>A0A9P4R5C8</accession>
<evidence type="ECO:0000313" key="2">
    <source>
        <dbReference type="EMBL" id="KAF2739089.1"/>
    </source>
</evidence>
<gene>
    <name evidence="2" type="ORF">EJ04DRAFT_560331</name>
</gene>
<protein>
    <submittedName>
        <fullName evidence="2">Uncharacterized protein</fullName>
    </submittedName>
</protein>
<keyword evidence="3" id="KW-1185">Reference proteome</keyword>
<dbReference type="OrthoDB" id="10615318at2759"/>
<organism evidence="2 3">
    <name type="scientific">Polyplosphaeria fusca</name>
    <dbReference type="NCBI Taxonomy" id="682080"/>
    <lineage>
        <taxon>Eukaryota</taxon>
        <taxon>Fungi</taxon>
        <taxon>Dikarya</taxon>
        <taxon>Ascomycota</taxon>
        <taxon>Pezizomycotina</taxon>
        <taxon>Dothideomycetes</taxon>
        <taxon>Pleosporomycetidae</taxon>
        <taxon>Pleosporales</taxon>
        <taxon>Tetraplosphaeriaceae</taxon>
        <taxon>Polyplosphaeria</taxon>
    </lineage>
</organism>
<evidence type="ECO:0000256" key="1">
    <source>
        <dbReference type="SAM" id="MobiDB-lite"/>
    </source>
</evidence>
<dbReference type="EMBL" id="ML996106">
    <property type="protein sequence ID" value="KAF2739089.1"/>
    <property type="molecule type" value="Genomic_DNA"/>
</dbReference>
<sequence length="573" mass="62551">METGVPGSAEALNPTAVAYIPDATMSLYYPDSLYGNAVGFVPAYQALAYTVFPPFKPKDTNTKEDLENAELEVQDVVKHTYVQLPNGTALDTNVVERVSFETASNVLVLTVDTYDIRKDATDGSNYDDVNTFVQRAMLPTTVQLNVLTGPRFPGYFRVLQWLKDSLGPHVSMVQNIQICILRHGERDSTKFRLPQMELKKFAPLCAFVHEIKKVFLPTTSYLWGCSKLHERMLQEHLLGKAVPDTLEALQHVDDSHKVTEYSKAIEGRILQEISMEKYVTVQNSTETLTSDQVSDQSNVSSRSIVSTLNPSATDYVPQSHVFGSSYAEPAVGCFTPQPFFMAGQDNQNGFNLQDPFYSQLAQVDQYCSQAYDSGNMNVHKYNTGHISPAGESEGIYNPGLNHDYSSTAKFAYNNGTQPHVFNGNASKVGSGHWYDMPQGENAYAPYYNFGSFSKKTKSFAPNGKGPRLFDPDKAALAPKFTNKGGRKPYKPKNKKNGKGQDFNVQDGNVYGTDGHFTPGHGPSFHGGFGNNGRVNGTAGGSSFGQGASSGGALGNGGPQDGSAWLATQPAISY</sequence>
<feature type="compositionally biased region" description="Basic residues" evidence="1">
    <location>
        <begin position="484"/>
        <end position="497"/>
    </location>
</feature>
<name>A0A9P4R5C8_9PLEO</name>
<reference evidence="2" key="1">
    <citation type="journal article" date="2020" name="Stud. Mycol.">
        <title>101 Dothideomycetes genomes: a test case for predicting lifestyles and emergence of pathogens.</title>
        <authorList>
            <person name="Haridas S."/>
            <person name="Albert R."/>
            <person name="Binder M."/>
            <person name="Bloem J."/>
            <person name="Labutti K."/>
            <person name="Salamov A."/>
            <person name="Andreopoulos B."/>
            <person name="Baker S."/>
            <person name="Barry K."/>
            <person name="Bills G."/>
            <person name="Bluhm B."/>
            <person name="Cannon C."/>
            <person name="Castanera R."/>
            <person name="Culley D."/>
            <person name="Daum C."/>
            <person name="Ezra D."/>
            <person name="Gonzalez J."/>
            <person name="Henrissat B."/>
            <person name="Kuo A."/>
            <person name="Liang C."/>
            <person name="Lipzen A."/>
            <person name="Lutzoni F."/>
            <person name="Magnuson J."/>
            <person name="Mondo S."/>
            <person name="Nolan M."/>
            <person name="Ohm R."/>
            <person name="Pangilinan J."/>
            <person name="Park H.-J."/>
            <person name="Ramirez L."/>
            <person name="Alfaro M."/>
            <person name="Sun H."/>
            <person name="Tritt A."/>
            <person name="Yoshinaga Y."/>
            <person name="Zwiers L.-H."/>
            <person name="Turgeon B."/>
            <person name="Goodwin S."/>
            <person name="Spatafora J."/>
            <person name="Crous P."/>
            <person name="Grigoriev I."/>
        </authorList>
    </citation>
    <scope>NUCLEOTIDE SEQUENCE</scope>
    <source>
        <strain evidence="2">CBS 125425</strain>
    </source>
</reference>
<feature type="region of interest" description="Disordered" evidence="1">
    <location>
        <begin position="477"/>
        <end position="573"/>
    </location>
</feature>
<feature type="compositionally biased region" description="Gly residues" evidence="1">
    <location>
        <begin position="537"/>
        <end position="559"/>
    </location>
</feature>
<comment type="caution">
    <text evidence="2">The sequence shown here is derived from an EMBL/GenBank/DDBJ whole genome shotgun (WGS) entry which is preliminary data.</text>
</comment>
<evidence type="ECO:0000313" key="3">
    <source>
        <dbReference type="Proteomes" id="UP000799444"/>
    </source>
</evidence>
<feature type="compositionally biased region" description="Low complexity" evidence="1">
    <location>
        <begin position="514"/>
        <end position="523"/>
    </location>
</feature>
<proteinExistence type="predicted"/>
<dbReference type="AlphaFoldDB" id="A0A9P4R5C8"/>